<dbReference type="InterPro" id="IPR054353">
    <property type="entry name" value="IstA-like_C"/>
</dbReference>
<dbReference type="Pfam" id="PF22483">
    <property type="entry name" value="Mu-transpos_C_2"/>
    <property type="match status" value="1"/>
</dbReference>
<dbReference type="Proteomes" id="UP000252118">
    <property type="component" value="Unassembled WGS sequence"/>
</dbReference>
<evidence type="ECO:0000259" key="1">
    <source>
        <dbReference type="Pfam" id="PF22483"/>
    </source>
</evidence>
<dbReference type="AlphaFoldDB" id="A0A366ESF6"/>
<dbReference type="EMBL" id="QNRJ01000004">
    <property type="protein sequence ID" value="RBP05321.1"/>
    <property type="molecule type" value="Genomic_DNA"/>
</dbReference>
<organism evidence="2 3">
    <name type="scientific">Rossellomorea aquimaris</name>
    <dbReference type="NCBI Taxonomy" id="189382"/>
    <lineage>
        <taxon>Bacteria</taxon>
        <taxon>Bacillati</taxon>
        <taxon>Bacillota</taxon>
        <taxon>Bacilli</taxon>
        <taxon>Bacillales</taxon>
        <taxon>Bacillaceae</taxon>
        <taxon>Rossellomorea</taxon>
    </lineage>
</organism>
<evidence type="ECO:0000313" key="2">
    <source>
        <dbReference type="EMBL" id="RBP05321.1"/>
    </source>
</evidence>
<evidence type="ECO:0000313" key="3">
    <source>
        <dbReference type="Proteomes" id="UP000252118"/>
    </source>
</evidence>
<sequence length="278" mass="33006">MHFGFQYEFCNPRKGNEKGHVESMVKYVRNNFLLPECTILDLDQFNATLWEMAEEDRDRTHYKKKVNLMHLFEDEQKEWLILPEKEFECAIHQELKSDKYGMVNYDTKVYSTSPRYARQVVKVQVTYNTVAILNDQNEVIVKHSRLYGIKRQSMIWQPYLDLLSRRPRAIKYTSIYEQFPPEWTEYLRRCTENEQKEVLKFLGSLLKNDDFTLLQEALVNASRNGHPSADQIKHCFYSLLNQDHQHQAITVQSPIPDMPNIQRGLSHYDAFFQPEGES</sequence>
<feature type="domain" description="Transposase for insertion sequence element IS21-like C-terminal" evidence="1">
    <location>
        <begin position="82"/>
        <end position="152"/>
    </location>
</feature>
<proteinExistence type="predicted"/>
<protein>
    <recommendedName>
        <fullName evidence="1">Transposase for insertion sequence element IS21-like C-terminal domain-containing protein</fullName>
    </recommendedName>
</protein>
<comment type="caution">
    <text evidence="2">The sequence shown here is derived from an EMBL/GenBank/DDBJ whole genome shotgun (WGS) entry which is preliminary data.</text>
</comment>
<gene>
    <name evidence="2" type="ORF">DET59_10438</name>
</gene>
<dbReference type="PANTHER" id="PTHR35004">
    <property type="entry name" value="TRANSPOSASE RV3428C-RELATED"/>
    <property type="match status" value="1"/>
</dbReference>
<reference evidence="2 3" key="1">
    <citation type="submission" date="2018-06" db="EMBL/GenBank/DDBJ databases">
        <title>Freshwater and sediment microbial communities from various areas in North America, analyzing microbe dynamics in response to fracking.</title>
        <authorList>
            <person name="Lamendella R."/>
        </authorList>
    </citation>
    <scope>NUCLEOTIDE SEQUENCE [LARGE SCALE GENOMIC DNA]</scope>
    <source>
        <strain evidence="2 3">97B</strain>
    </source>
</reference>
<accession>A0A366ESF6</accession>
<name>A0A366ESF6_9BACI</name>